<dbReference type="PANTHER" id="PTHR21240">
    <property type="entry name" value="2-AMINO-3-CARBOXYLMUCONATE-6-SEMIALDEHYDE DECARBOXYLASE"/>
    <property type="match status" value="1"/>
</dbReference>
<keyword evidence="1" id="KW-0456">Lyase</keyword>
<accession>A0A5A5T6P3</accession>
<organism evidence="3 4">
    <name type="scientific">Dictyobacter arantiisoli</name>
    <dbReference type="NCBI Taxonomy" id="2014874"/>
    <lineage>
        <taxon>Bacteria</taxon>
        <taxon>Bacillati</taxon>
        <taxon>Chloroflexota</taxon>
        <taxon>Ktedonobacteria</taxon>
        <taxon>Ktedonobacterales</taxon>
        <taxon>Dictyobacteraceae</taxon>
        <taxon>Dictyobacter</taxon>
    </lineage>
</organism>
<dbReference type="GO" id="GO:0016831">
    <property type="term" value="F:carboxy-lyase activity"/>
    <property type="evidence" value="ECO:0007669"/>
    <property type="project" value="InterPro"/>
</dbReference>
<evidence type="ECO:0000313" key="4">
    <source>
        <dbReference type="Proteomes" id="UP000322530"/>
    </source>
</evidence>
<feature type="domain" description="Amidohydrolase-related" evidence="2">
    <location>
        <begin position="10"/>
        <end position="313"/>
    </location>
</feature>
<dbReference type="Pfam" id="PF04909">
    <property type="entry name" value="Amidohydro_2"/>
    <property type="match status" value="1"/>
</dbReference>
<evidence type="ECO:0000313" key="3">
    <source>
        <dbReference type="EMBL" id="GCF06905.1"/>
    </source>
</evidence>
<dbReference type="CDD" id="cd01292">
    <property type="entry name" value="metallo-dependent_hydrolases"/>
    <property type="match status" value="1"/>
</dbReference>
<dbReference type="InterPro" id="IPR032465">
    <property type="entry name" value="ACMSD"/>
</dbReference>
<comment type="caution">
    <text evidence="3">The sequence shown here is derived from an EMBL/GenBank/DDBJ whole genome shotgun (WGS) entry which is preliminary data.</text>
</comment>
<dbReference type="GO" id="GO:0016787">
    <property type="term" value="F:hydrolase activity"/>
    <property type="evidence" value="ECO:0007669"/>
    <property type="project" value="UniProtKB-KW"/>
</dbReference>
<name>A0A5A5T6P3_9CHLR</name>
<sequence length="320" mass="34502">MTSHMPPRLIDFHSHYYDEGWLPIPPPLGTSNLARAWPLLTDIEAQLAAMEVAGIDAKVVSAPVSTIVSPVEQLPPILMERINDQIATLIARYPERLLGIATIDAFQGKAAAREVERAVQQLGLRGICVDSSQGGHYLDAAEARPTLEAAAALGVSIFVHPVNPSGLTERLAPLGGLGGLLARGTENAASILTLLRSGILEKLPTLRLVLPMIGAGALLFAGLADMDYERDDSWKGTPPSELRQRLYIDTMGFDPAAIRFALEVVGSEHVVIGSDWPVMPITTRRRIDDLLAALKLTEEQKACLLSGNTERLLTSSVEQL</sequence>
<dbReference type="EMBL" id="BIXY01000004">
    <property type="protein sequence ID" value="GCF06905.1"/>
    <property type="molecule type" value="Genomic_DNA"/>
</dbReference>
<protein>
    <submittedName>
        <fullName evidence="3">Amidohydrolase</fullName>
    </submittedName>
</protein>
<gene>
    <name evidence="3" type="ORF">KDI_04690</name>
</gene>
<dbReference type="SUPFAM" id="SSF51556">
    <property type="entry name" value="Metallo-dependent hydrolases"/>
    <property type="match status" value="1"/>
</dbReference>
<keyword evidence="4" id="KW-1185">Reference proteome</keyword>
<evidence type="ECO:0000256" key="1">
    <source>
        <dbReference type="ARBA" id="ARBA00023239"/>
    </source>
</evidence>
<evidence type="ECO:0000259" key="2">
    <source>
        <dbReference type="Pfam" id="PF04909"/>
    </source>
</evidence>
<dbReference type="Gene3D" id="3.20.20.140">
    <property type="entry name" value="Metal-dependent hydrolases"/>
    <property type="match status" value="1"/>
</dbReference>
<dbReference type="GO" id="GO:0005737">
    <property type="term" value="C:cytoplasm"/>
    <property type="evidence" value="ECO:0007669"/>
    <property type="project" value="TreeGrafter"/>
</dbReference>
<dbReference type="Proteomes" id="UP000322530">
    <property type="component" value="Unassembled WGS sequence"/>
</dbReference>
<keyword evidence="3" id="KW-0378">Hydrolase</keyword>
<dbReference type="OrthoDB" id="149172at2"/>
<dbReference type="AlphaFoldDB" id="A0A5A5T6P3"/>
<dbReference type="RefSeq" id="WP_149399959.1">
    <property type="nucleotide sequence ID" value="NZ_BIXY01000004.1"/>
</dbReference>
<dbReference type="GO" id="GO:0019748">
    <property type="term" value="P:secondary metabolic process"/>
    <property type="evidence" value="ECO:0007669"/>
    <property type="project" value="TreeGrafter"/>
</dbReference>
<reference evidence="3 4" key="1">
    <citation type="submission" date="2019-01" db="EMBL/GenBank/DDBJ databases">
        <title>Draft genome sequence of Dictyobacter sp. Uno17.</title>
        <authorList>
            <person name="Wang C.M."/>
            <person name="Zheng Y."/>
            <person name="Sakai Y."/>
            <person name="Abe K."/>
            <person name="Yokota A."/>
            <person name="Yabe S."/>
        </authorList>
    </citation>
    <scope>NUCLEOTIDE SEQUENCE [LARGE SCALE GENOMIC DNA]</scope>
    <source>
        <strain evidence="3 4">Uno17</strain>
    </source>
</reference>
<dbReference type="InterPro" id="IPR032466">
    <property type="entry name" value="Metal_Hydrolase"/>
</dbReference>
<proteinExistence type="predicted"/>
<dbReference type="PANTHER" id="PTHR21240:SF28">
    <property type="entry name" value="ISO-OROTATE DECARBOXYLASE (EUROFUNG)"/>
    <property type="match status" value="1"/>
</dbReference>
<dbReference type="InterPro" id="IPR006680">
    <property type="entry name" value="Amidohydro-rel"/>
</dbReference>